<keyword evidence="10" id="KW-1185">Reference proteome</keyword>
<dbReference type="PANTHER" id="PTHR30572">
    <property type="entry name" value="MEMBRANE COMPONENT OF TRANSPORTER-RELATED"/>
    <property type="match status" value="1"/>
</dbReference>
<protein>
    <submittedName>
        <fullName evidence="9">FtsX-like permease family protein</fullName>
    </submittedName>
</protein>
<feature type="transmembrane region" description="Helical" evidence="7">
    <location>
        <begin position="807"/>
        <end position="829"/>
    </location>
</feature>
<reference evidence="9 10" key="1">
    <citation type="journal article" date="2020" name="Cell Host Microbe">
        <title>Functional and Genomic Variation between Human-Derived Isolates of Lachnospiraceae Reveals Inter- and Intra-Species Diversity.</title>
        <authorList>
            <person name="Sorbara M.T."/>
            <person name="Littmann E.R."/>
            <person name="Fontana E."/>
            <person name="Moody T.U."/>
            <person name="Kohout C.E."/>
            <person name="Gjonbalaj M."/>
            <person name="Eaton V."/>
            <person name="Seok R."/>
            <person name="Leiner I.M."/>
            <person name="Pamer E.G."/>
        </authorList>
    </citation>
    <scope>NUCLEOTIDE SEQUENCE [LARGE SCALE GENOMIC DNA]</scope>
    <source>
        <strain evidence="9 10">MSK.15.26</strain>
    </source>
</reference>
<name>A0ABX2IFS4_BLAHA</name>
<keyword evidence="5 7" id="KW-0472">Membrane</keyword>
<evidence type="ECO:0000256" key="2">
    <source>
        <dbReference type="ARBA" id="ARBA00022475"/>
    </source>
</evidence>
<evidence type="ECO:0000259" key="8">
    <source>
        <dbReference type="Pfam" id="PF02687"/>
    </source>
</evidence>
<evidence type="ECO:0000256" key="1">
    <source>
        <dbReference type="ARBA" id="ARBA00004651"/>
    </source>
</evidence>
<evidence type="ECO:0000313" key="9">
    <source>
        <dbReference type="EMBL" id="NSJ87237.1"/>
    </source>
</evidence>
<evidence type="ECO:0000256" key="4">
    <source>
        <dbReference type="ARBA" id="ARBA00022989"/>
    </source>
</evidence>
<keyword evidence="2" id="KW-1003">Cell membrane</keyword>
<accession>A0ABX2IFS4</accession>
<feature type="transmembrane region" description="Helical" evidence="7">
    <location>
        <begin position="720"/>
        <end position="743"/>
    </location>
</feature>
<organism evidence="9 10">
    <name type="scientific">Blautia hansenii</name>
    <name type="common">Ruminococcus hansenii</name>
    <dbReference type="NCBI Taxonomy" id="1322"/>
    <lineage>
        <taxon>Bacteria</taxon>
        <taxon>Bacillati</taxon>
        <taxon>Bacillota</taxon>
        <taxon>Clostridia</taxon>
        <taxon>Lachnospirales</taxon>
        <taxon>Lachnospiraceae</taxon>
        <taxon>Blautia</taxon>
    </lineage>
</organism>
<comment type="similarity">
    <text evidence="6">Belongs to the ABC-4 integral membrane protein family.</text>
</comment>
<feature type="transmembrane region" description="Helical" evidence="7">
    <location>
        <begin position="425"/>
        <end position="444"/>
    </location>
</feature>
<evidence type="ECO:0000256" key="6">
    <source>
        <dbReference type="ARBA" id="ARBA00038076"/>
    </source>
</evidence>
<feature type="transmembrane region" description="Helical" evidence="7">
    <location>
        <begin position="316"/>
        <end position="335"/>
    </location>
</feature>
<feature type="transmembrane region" description="Helical" evidence="7">
    <location>
        <begin position="764"/>
        <end position="787"/>
    </location>
</feature>
<evidence type="ECO:0000256" key="3">
    <source>
        <dbReference type="ARBA" id="ARBA00022692"/>
    </source>
</evidence>
<feature type="domain" description="ABC3 transporter permease C-terminal" evidence="8">
    <location>
        <begin position="269"/>
        <end position="386"/>
    </location>
</feature>
<proteinExistence type="inferred from homology"/>
<dbReference type="RefSeq" id="WP_173750125.1">
    <property type="nucleotide sequence ID" value="NZ_JAAITA010000027.1"/>
</dbReference>
<dbReference type="Pfam" id="PF02687">
    <property type="entry name" value="FtsX"/>
    <property type="match status" value="2"/>
</dbReference>
<comment type="subcellular location">
    <subcellularLocation>
        <location evidence="1">Cell membrane</location>
        <topology evidence="1">Multi-pass membrane protein</topology>
    </subcellularLocation>
</comment>
<dbReference type="InterPro" id="IPR003838">
    <property type="entry name" value="ABC3_permease_C"/>
</dbReference>
<keyword evidence="4 7" id="KW-1133">Transmembrane helix</keyword>
<sequence length="844" mass="93573">MKKNNLMKTLTNRTFCQNKGRNLVAVLAVFLTTLMFTTLFVLAQSISENIITMNFRQSGYDAQISFKEITGEAAEKIAGHPKVKGVGESIVLGLAENEKLAGRQVEIRWGDDMYASHSFAEPTTGHMPQKENELAAGTEVLDKLGIPHKLGEEVTLQWRRDINSPEVTESTFTLCGFWEDNASSYASYAWVSREFAEKMTGGVENSEGQVLGLHMAQVHLKNTKNIESTMDSVLKDTGLEELEYGVNLAYSPEMGVQAAQESLPMYAGMFLVFVAGYLIIYNIFQISVSADIQFYGKLKTLGTTKKQIKKLIYGQANRLCAIGIPLGLVFGWLLGMKLVPGLISWSDGSAVVSGSPVIFIGSAVFAWITVWVSCLRPARIAGKISPMEALRYCDAETKIGKKKRPKTVSVEQMSWANLWRNKKRTITVILSLTLALVLLSAFYAKNASFDMNVYLEELAAATLQFDDADSEERVNGYDPTDSTIDEALVEKVQQLPGKTEEGCLYSREFSMKLSDNAVKNMENYYTEEVLQDWASFDKGGAEDCRKAMETKEVTAEIIGLEGIPLDSITKEKYLLEGTFDKEKFAAGNYLLAEGPSTEEKNVTMPTYSVGEKVEIQGKTFEVMAVVAPFSPVTEGASEDGEDNRYTMGLLMPAERFCQLWPDSTMRKLYVNVEEEKTAQAEEEVRTYLKETGNHSNLTSKATIAEQYEKQTKSSAVMGNAISVVIAIVGILNFINSMVTSVVSRRKEFAMIQSVGMSKKQLRKMLILEGLYYAGLTLAASYAVSSLVIGTVIRSMVEGGMSSFQFTLFPLVVCTPILVIFAVAVPYFCFRNLEKQSLVERLRNE</sequence>
<feature type="transmembrane region" description="Helical" evidence="7">
    <location>
        <begin position="263"/>
        <end position="284"/>
    </location>
</feature>
<evidence type="ECO:0000313" key="10">
    <source>
        <dbReference type="Proteomes" id="UP000822142"/>
    </source>
</evidence>
<dbReference type="InterPro" id="IPR050250">
    <property type="entry name" value="Macrolide_Exporter_MacB"/>
</dbReference>
<dbReference type="PANTHER" id="PTHR30572:SF4">
    <property type="entry name" value="ABC TRANSPORTER PERMEASE YTRF"/>
    <property type="match status" value="1"/>
</dbReference>
<feature type="transmembrane region" description="Helical" evidence="7">
    <location>
        <begin position="355"/>
        <end position="375"/>
    </location>
</feature>
<gene>
    <name evidence="9" type="ORF">G5A70_13895</name>
</gene>
<feature type="domain" description="ABC3 transporter permease C-terminal" evidence="8">
    <location>
        <begin position="720"/>
        <end position="825"/>
    </location>
</feature>
<comment type="caution">
    <text evidence="9">The sequence shown here is derived from an EMBL/GenBank/DDBJ whole genome shotgun (WGS) entry which is preliminary data.</text>
</comment>
<evidence type="ECO:0000256" key="5">
    <source>
        <dbReference type="ARBA" id="ARBA00023136"/>
    </source>
</evidence>
<dbReference type="Proteomes" id="UP000822142">
    <property type="component" value="Unassembled WGS sequence"/>
</dbReference>
<evidence type="ECO:0000256" key="7">
    <source>
        <dbReference type="SAM" id="Phobius"/>
    </source>
</evidence>
<keyword evidence="3 7" id="KW-0812">Transmembrane</keyword>
<dbReference type="EMBL" id="JAAITA010000027">
    <property type="protein sequence ID" value="NSJ87237.1"/>
    <property type="molecule type" value="Genomic_DNA"/>
</dbReference>